<dbReference type="RefSeq" id="XP_024506618.1">
    <property type="nucleotide sequence ID" value="XM_024653109.1"/>
</dbReference>
<dbReference type="GeneID" id="36379783"/>
<sequence>MNFTFNTKKTITNNRVTLPYRKGNATGGLRDVSRINTNDSNYVPTGDGDCLTKEFSKISIQPSVDGREEVVGFSELKEQPKFMFDDFKKLQIIDTNDIDKEIDLIEVPCSLKEDRCEKRKDDNGNNARAIDNFYNLLYENLSYVINEYKDSKESEKYAYESLDTFDCDSGRGSSLEIPKYEFEHILEENGNICDFEIEL</sequence>
<evidence type="ECO:0000313" key="2">
    <source>
        <dbReference type="Proteomes" id="UP000035682"/>
    </source>
</evidence>
<protein>
    <submittedName>
        <fullName evidence="1 3">Uncharacterized protein</fullName>
    </submittedName>
</protein>
<dbReference type="WormBase" id="SRAE_2000208200">
    <property type="protein sequence ID" value="SRP01534"/>
    <property type="gene ID" value="WBGene00262289"/>
</dbReference>
<organism evidence="1">
    <name type="scientific">Strongyloides ratti</name>
    <name type="common">Parasitic roundworm</name>
    <dbReference type="NCBI Taxonomy" id="34506"/>
    <lineage>
        <taxon>Eukaryota</taxon>
        <taxon>Metazoa</taxon>
        <taxon>Ecdysozoa</taxon>
        <taxon>Nematoda</taxon>
        <taxon>Chromadorea</taxon>
        <taxon>Rhabditida</taxon>
        <taxon>Tylenchina</taxon>
        <taxon>Panagrolaimomorpha</taxon>
        <taxon>Strongyloidoidea</taxon>
        <taxon>Strongyloididae</taxon>
        <taxon>Strongyloides</taxon>
    </lineage>
</organism>
<evidence type="ECO:0000313" key="4">
    <source>
        <dbReference type="WormBase" id="SRAE_2000208200"/>
    </source>
</evidence>
<dbReference type="WBParaSite" id="SRAE_2000208200.1">
    <property type="protein sequence ID" value="SRAE_2000208200.1"/>
    <property type="gene ID" value="WBGene00262289"/>
</dbReference>
<reference evidence="3" key="2">
    <citation type="submission" date="2020-12" db="UniProtKB">
        <authorList>
            <consortium name="WormBaseParasite"/>
        </authorList>
    </citation>
    <scope>IDENTIFICATION</scope>
</reference>
<proteinExistence type="predicted"/>
<name>A0A090LH06_STRRB</name>
<evidence type="ECO:0000313" key="1">
    <source>
        <dbReference type="EMBL" id="CEF67418.1"/>
    </source>
</evidence>
<dbReference type="Proteomes" id="UP000035682">
    <property type="component" value="Unplaced"/>
</dbReference>
<dbReference type="EMBL" id="LN609529">
    <property type="protein sequence ID" value="CEF67418.1"/>
    <property type="molecule type" value="Genomic_DNA"/>
</dbReference>
<gene>
    <name evidence="1 3 4" type="ORF">SRAE_2000208200</name>
</gene>
<keyword evidence="2" id="KW-1185">Reference proteome</keyword>
<dbReference type="AlphaFoldDB" id="A0A090LH06"/>
<dbReference type="CTD" id="36379783"/>
<accession>A0A090LH06</accession>
<reference evidence="1 2" key="1">
    <citation type="submission" date="2014-09" db="EMBL/GenBank/DDBJ databases">
        <authorList>
            <person name="Martin A.A."/>
        </authorList>
    </citation>
    <scope>NUCLEOTIDE SEQUENCE</scope>
    <source>
        <strain evidence="2">ED321</strain>
        <strain evidence="1">ED321 Heterogonic</strain>
    </source>
</reference>
<evidence type="ECO:0000313" key="3">
    <source>
        <dbReference type="WBParaSite" id="SRAE_2000208200.1"/>
    </source>
</evidence>